<sequence>DYWVARAGDTLEAVIKARTTPKTANVSYSIESIRYPEFAKLRYKLGSGYGMFLSNTTDMVEKVRRQKYLLLDEQSRVERIIYKDFRAQSKKNTPLHKRCAFIMSRNPIFRVPYGFAFPKNSPIKPIFDPIMDKLAKAGLFNYWRRKDLPVKDPCSADSDFRERQLRNGDLMTTYILCGCGYLLAFSSFVLEVILKFFYGRK</sequence>
<dbReference type="OrthoDB" id="5984008at2759"/>
<name>A0A8J2KT52_9HEXA</name>
<dbReference type="Proteomes" id="UP000708208">
    <property type="component" value="Unassembled WGS sequence"/>
</dbReference>
<accession>A0A8J2KT52</accession>
<organism evidence="2 3">
    <name type="scientific">Allacma fusca</name>
    <dbReference type="NCBI Taxonomy" id="39272"/>
    <lineage>
        <taxon>Eukaryota</taxon>
        <taxon>Metazoa</taxon>
        <taxon>Ecdysozoa</taxon>
        <taxon>Arthropoda</taxon>
        <taxon>Hexapoda</taxon>
        <taxon>Collembola</taxon>
        <taxon>Symphypleona</taxon>
        <taxon>Sminthuridae</taxon>
        <taxon>Allacma</taxon>
    </lineage>
</organism>
<dbReference type="AlphaFoldDB" id="A0A8J2KT52"/>
<evidence type="ECO:0000256" key="1">
    <source>
        <dbReference type="SAM" id="Phobius"/>
    </source>
</evidence>
<keyword evidence="1" id="KW-1133">Transmembrane helix</keyword>
<comment type="caution">
    <text evidence="2">The sequence shown here is derived from an EMBL/GenBank/DDBJ whole genome shotgun (WGS) entry which is preliminary data.</text>
</comment>
<keyword evidence="1" id="KW-0812">Transmembrane</keyword>
<reference evidence="2" key="1">
    <citation type="submission" date="2021-06" db="EMBL/GenBank/DDBJ databases">
        <authorList>
            <person name="Hodson N. C."/>
            <person name="Mongue J. A."/>
            <person name="Jaron S. K."/>
        </authorList>
    </citation>
    <scope>NUCLEOTIDE SEQUENCE</scope>
</reference>
<feature type="transmembrane region" description="Helical" evidence="1">
    <location>
        <begin position="173"/>
        <end position="198"/>
    </location>
</feature>
<evidence type="ECO:0000313" key="2">
    <source>
        <dbReference type="EMBL" id="CAG7819062.1"/>
    </source>
</evidence>
<gene>
    <name evidence="2" type="ORF">AFUS01_LOCUS29532</name>
</gene>
<dbReference type="EMBL" id="CAJVCH010438148">
    <property type="protein sequence ID" value="CAG7819062.1"/>
    <property type="molecule type" value="Genomic_DNA"/>
</dbReference>
<proteinExistence type="predicted"/>
<keyword evidence="3" id="KW-1185">Reference proteome</keyword>
<evidence type="ECO:0000313" key="3">
    <source>
        <dbReference type="Proteomes" id="UP000708208"/>
    </source>
</evidence>
<keyword evidence="1" id="KW-0472">Membrane</keyword>
<feature type="non-terminal residue" evidence="2">
    <location>
        <position position="201"/>
    </location>
</feature>
<feature type="non-terminal residue" evidence="2">
    <location>
        <position position="1"/>
    </location>
</feature>
<protein>
    <submittedName>
        <fullName evidence="2">Uncharacterized protein</fullName>
    </submittedName>
</protein>